<accession>A0ACD4NNF7</accession>
<organism evidence="1 2">
    <name type="scientific">Antarcticirhabdus aurantiaca</name>
    <dbReference type="NCBI Taxonomy" id="2606717"/>
    <lineage>
        <taxon>Bacteria</taxon>
        <taxon>Pseudomonadati</taxon>
        <taxon>Pseudomonadota</taxon>
        <taxon>Alphaproteobacteria</taxon>
        <taxon>Hyphomicrobiales</taxon>
        <taxon>Aurantimonadaceae</taxon>
        <taxon>Antarcticirhabdus</taxon>
    </lineage>
</organism>
<evidence type="ECO:0000313" key="1">
    <source>
        <dbReference type="EMBL" id="WAJ28252.1"/>
    </source>
</evidence>
<gene>
    <name evidence="1" type="ORF">OXU80_26105</name>
</gene>
<dbReference type="Proteomes" id="UP001163223">
    <property type="component" value="Chromosome"/>
</dbReference>
<proteinExistence type="predicted"/>
<sequence length="65" mass="6694">MARAIAAAIYSSQHDVESASGHSVMAERRRKAEDAADAALAVIEPGDDLGRGMAAALVREGEVTA</sequence>
<protein>
    <submittedName>
        <fullName evidence="1">Uncharacterized protein</fullName>
    </submittedName>
</protein>
<dbReference type="EMBL" id="CP113520">
    <property type="protein sequence ID" value="WAJ28252.1"/>
    <property type="molecule type" value="Genomic_DNA"/>
</dbReference>
<name>A0ACD4NNF7_9HYPH</name>
<evidence type="ECO:0000313" key="2">
    <source>
        <dbReference type="Proteomes" id="UP001163223"/>
    </source>
</evidence>
<keyword evidence="2" id="KW-1185">Reference proteome</keyword>
<reference evidence="1" key="1">
    <citation type="submission" date="2022-11" db="EMBL/GenBank/DDBJ databases">
        <title>beta-Carotene-producing bacterium, Jeongeuplla avenae sp. nov., alleviates the salt stress of Arabidopsis seedlings.</title>
        <authorList>
            <person name="Jiang L."/>
            <person name="Lee J."/>
        </authorList>
    </citation>
    <scope>NUCLEOTIDE SEQUENCE</scope>
    <source>
        <strain evidence="1">DY_R2A_6</strain>
    </source>
</reference>